<dbReference type="SUPFAM" id="SSF48239">
    <property type="entry name" value="Terpenoid cyclases/Protein prenyltransferases"/>
    <property type="match status" value="1"/>
</dbReference>
<dbReference type="InterPro" id="IPR012910">
    <property type="entry name" value="Plug_dom"/>
</dbReference>
<dbReference type="InterPro" id="IPR008930">
    <property type="entry name" value="Terpenoid_cyclase/PrenylTrfase"/>
</dbReference>
<dbReference type="InterPro" id="IPR041246">
    <property type="entry name" value="Bact_MG10"/>
</dbReference>
<dbReference type="InterPro" id="IPR008969">
    <property type="entry name" value="CarboxyPept-like_regulatory"/>
</dbReference>
<evidence type="ECO:0000313" key="4">
    <source>
        <dbReference type="EMBL" id="MFD2696803.1"/>
    </source>
</evidence>
<dbReference type="InterPro" id="IPR051802">
    <property type="entry name" value="YfhM-like"/>
</dbReference>
<dbReference type="InterPro" id="IPR001599">
    <property type="entry name" value="Macroglobln_a2"/>
</dbReference>
<dbReference type="PANTHER" id="PTHR40094">
    <property type="entry name" value="ALPHA-2-MACROGLOBULIN HOMOLOG"/>
    <property type="match status" value="1"/>
</dbReference>
<dbReference type="Pfam" id="PF07715">
    <property type="entry name" value="Plug"/>
    <property type="match status" value="1"/>
</dbReference>
<dbReference type="Pfam" id="PF01835">
    <property type="entry name" value="MG2"/>
    <property type="match status" value="1"/>
</dbReference>
<dbReference type="Pfam" id="PF00207">
    <property type="entry name" value="A2M"/>
    <property type="match status" value="1"/>
</dbReference>
<keyword evidence="5" id="KW-1185">Reference proteome</keyword>
<dbReference type="Proteomes" id="UP001597357">
    <property type="component" value="Unassembled WGS sequence"/>
</dbReference>
<name>A0ABW5SBC5_9FLAO</name>
<dbReference type="Gene3D" id="2.60.40.1930">
    <property type="match status" value="1"/>
</dbReference>
<dbReference type="SMART" id="SM01360">
    <property type="entry name" value="A2M"/>
    <property type="match status" value="1"/>
</dbReference>
<dbReference type="Gene3D" id="1.50.10.20">
    <property type="match status" value="1"/>
</dbReference>
<dbReference type="RefSeq" id="WP_379043505.1">
    <property type="nucleotide sequence ID" value="NZ_JBHULZ010000008.1"/>
</dbReference>
<dbReference type="InterPro" id="IPR037066">
    <property type="entry name" value="Plug_dom_sf"/>
</dbReference>
<comment type="similarity">
    <text evidence="1">Belongs to the protease inhibitor I39 (alpha-2-macroglobulin) family. Bacterial alpha-2-macroglobulin subfamily.</text>
</comment>
<protein>
    <submittedName>
        <fullName evidence="4">MG2 domain-containing protein</fullName>
    </submittedName>
</protein>
<dbReference type="PANTHER" id="PTHR40094:SF1">
    <property type="entry name" value="UBIQUITIN DOMAIN-CONTAINING PROTEIN"/>
    <property type="match status" value="1"/>
</dbReference>
<gene>
    <name evidence="4" type="ORF">ACFSQ0_02260</name>
</gene>
<accession>A0ABW5SBC5</accession>
<evidence type="ECO:0000313" key="5">
    <source>
        <dbReference type="Proteomes" id="UP001597357"/>
    </source>
</evidence>
<keyword evidence="2" id="KW-0732">Signal</keyword>
<evidence type="ECO:0000256" key="2">
    <source>
        <dbReference type="SAM" id="SignalP"/>
    </source>
</evidence>
<dbReference type="Pfam" id="PF17973">
    <property type="entry name" value="bMG10"/>
    <property type="match status" value="1"/>
</dbReference>
<reference evidence="5" key="1">
    <citation type="journal article" date="2019" name="Int. J. Syst. Evol. Microbiol.">
        <title>The Global Catalogue of Microorganisms (GCM) 10K type strain sequencing project: providing services to taxonomists for standard genome sequencing and annotation.</title>
        <authorList>
            <consortium name="The Broad Institute Genomics Platform"/>
            <consortium name="The Broad Institute Genome Sequencing Center for Infectious Disease"/>
            <person name="Wu L."/>
            <person name="Ma J."/>
        </authorList>
    </citation>
    <scope>NUCLEOTIDE SEQUENCE [LARGE SCALE GENOMIC DNA]</scope>
    <source>
        <strain evidence="5">KCTC 42255</strain>
    </source>
</reference>
<evidence type="ECO:0000259" key="3">
    <source>
        <dbReference type="SMART" id="SM01360"/>
    </source>
</evidence>
<feature type="chain" id="PRO_5045615967" evidence="2">
    <location>
        <begin position="21"/>
        <end position="2170"/>
    </location>
</feature>
<dbReference type="EMBL" id="JBHULZ010000008">
    <property type="protein sequence ID" value="MFD2696803.1"/>
    <property type="molecule type" value="Genomic_DNA"/>
</dbReference>
<dbReference type="Gene3D" id="2.170.130.10">
    <property type="entry name" value="TonB-dependent receptor, plug domain"/>
    <property type="match status" value="1"/>
</dbReference>
<feature type="domain" description="Alpha-2-macroglobulin" evidence="3">
    <location>
        <begin position="1414"/>
        <end position="1504"/>
    </location>
</feature>
<feature type="signal peptide" evidence="2">
    <location>
        <begin position="1"/>
        <end position="20"/>
    </location>
</feature>
<comment type="caution">
    <text evidence="4">The sequence shown here is derived from an EMBL/GenBank/DDBJ whole genome shotgun (WGS) entry which is preliminary data.</text>
</comment>
<dbReference type="InterPro" id="IPR002890">
    <property type="entry name" value="MG2"/>
</dbReference>
<sequence length="2170" mass="249912">MKKRYILGLLLVLTSQLQFAQKSFEKRWSTVEQLEQEGRLSSALEKAELILKKADKKENASQFIKAFLYVSKYKLLLKEESHYEVYQDFLTEIEKQPAPTKQILYSFLAENLNEFYRANRRAIDRRTPVQNPSNDYRLWDAKHFKYQIDFYYNKSLTKKELLLATNLNALEPALHYGINYNRFRSTLLDLLSNRYLNYLKQQSPTKTKIDIDLIESSNLYALPEKFSQLQLPKDTANSSFIKRLEVYQHLTRQHQKNQNRSSLLVTTLERLSFIKDQDHRRDRNTLYKNAILILKNEVKSDKELAWIHYYLARFYLDEAEKNSHPDYLNKSLTHLKKVKEIAPDSYPAVESSHLEYVILDKKYRVTINNKPLAHKKFRALVHYKNIDSLYVHIYKSKLHHSKYPHTKQDSVIKANYARAKKLSLQSFSLPKKTDHYTYSTEILLEALPAGDYLAIFTKKENLNFESEEFLYHNFKVTDLSLTSFNLSPNQQVYIASRTSGKPIKNAKIHAKNRPNEYYRTNQKGLATIPAPAINKTERLPITITKDGDTLQTDLIFFKQNFDEDSQNDFLLKGSLFTDRSIYRPGQEVHFKAILTVQGKKIRKTVANQNITIYMRNANHQIIDSLQITTNSYGSGHGKFKLPENGLTGSYNLILKEELASDSTYAGADWRGTYCYFNVEEYKRPRFEVLFDSIKTTHVINDSISLGGKAKAYFGGSLTQAKVTYTIDREVFNSYRYSLPYHEIKKKRLYKGATATDANGNFKIEFKALAPNHIKSDLKPIYTYTINAVVTDVNGETQSASQQIRLGYHAADVYFDLPNNYSNVVSLDKNAAILVKATDLNGLPTKVDGYLYLYQYKTPNRNLLKRDIPLPEIQQIPYNEFIKNFPHTAYDSLDLAEKWPKTEILKIPIKINQTESINLAAYQKQLKSGQYLLAYKGEDIREFPVEVNRRITLVNPNRPNLNLDQKTINFDYDLDQEKKQIRLDFKTSFKNLHLLTNLTFGDGKLQQEVMHLNQNKKSIILSIPKNAKYLHLEYFYNYLGRYGNKRHKIELLPPTKNKTKLKFEVLHFRDKLEPGQAEQWQLKVLNQDGSPAEAEVLASMYDASLDQFQPHRWRNVLHHNYFKPEKNGLPHSVNHLGHYNQVYISRTTQHLNSSGYNFFSPNYANFNYFGYHFIYTSLTNKTYLKGLAINKYQAKNTPQGYIAGKITDRLGTALPGVQVFNQTKKQATLSNFDGYFILKGEPSDLLFVRYIGHNKAQIIAKKYNNLTLKNGFVHNNDKIISFYSAAEYSSEEVSSSILSDNYPRFKDLLQNKALGLKLVGGGYGQVGAATRVRIRGNGSVLDKVPLYVINGKIIDASKFKDIPADQIIDMQMLSGASAKALYGAQAVNGVVLITTNQEPKDQLQQIEARTNLNETAFFLPQLKTNKKGEIIFNFKSPEALTKWHFQAFAHDKQLNQDKLDLYVNTQKKLNLIPNFPRFFRSKDSLSISAKISNLSNEAIEGIIQLSFTNKDQSPVDLFTNSQQIKNFSLNAKNNTEVTWKIAIPEGLSAVKYRIVAKADNLGDGEEGLIPVFTNRVLTTETLPIWVNPNEQKEYSFNSLKNNNSVTKENHQLVFEYTSNPAWTSLLALPYLVEYPHECSEQIFAKFYASHLTKLMQELNPEIKKVLQQWQKNKTTIPDWHKNTDLKQMLWEESPWLKTAGTPAEQQKRIAEVLDIERTQQNIHQALKKLSNLQLDNGGFPWFGGGRANRFISLHIYAGLGKLQKLDSAIAQMPEVKKITEQLASYLDFEFLQPNDSEKMYSFTTSAIQYAYAKSCYDLKATADFKRYIEAMFEAYEDNWTSLTIQSQLNLAILAQRHKNTDLAKQILTALRESAVINSKHGMYWKELKKNYGWHNEPITTQVRAIEAFAEIAGDKKTITKLKTWLIRQRKNQAWHSTKATTEAIYALLIYGEQATLQKESPNIKIGEEKISFDNSSAAGYVKKIWQGNSITKELANIAIKNNSKTAQYGAMYWQYFEESDAVQASNQENLKIEKELFKNVETPEGSVLRPILVDQLRVGDLIRVRLIIKAKEDFNFMHLKDSRAAGLEPVDVISKYKWQDGLGYYQSTKDAATHFFFDKIPAGTYVIEYNLRVVNAGNFSNGLSELQSMYAPEIKVQSKGKRLELLPRTKN</sequence>
<dbReference type="SUPFAM" id="SSF56935">
    <property type="entry name" value="Porins"/>
    <property type="match status" value="1"/>
</dbReference>
<evidence type="ECO:0000256" key="1">
    <source>
        <dbReference type="ARBA" id="ARBA00010556"/>
    </source>
</evidence>
<proteinExistence type="inferred from homology"/>
<dbReference type="SUPFAM" id="SSF49464">
    <property type="entry name" value="Carboxypeptidase regulatory domain-like"/>
    <property type="match status" value="1"/>
</dbReference>
<organism evidence="4 5">
    <name type="scientific">Mesonia sediminis</name>
    <dbReference type="NCBI Taxonomy" id="1703946"/>
    <lineage>
        <taxon>Bacteria</taxon>
        <taxon>Pseudomonadati</taxon>
        <taxon>Bacteroidota</taxon>
        <taxon>Flavobacteriia</taxon>
        <taxon>Flavobacteriales</taxon>
        <taxon>Flavobacteriaceae</taxon>
        <taxon>Mesonia</taxon>
    </lineage>
</organism>